<keyword evidence="2" id="KW-0255">Endonuclease</keyword>
<protein>
    <submittedName>
        <fullName evidence="2">HNH endonuclease</fullName>
    </submittedName>
</protein>
<dbReference type="Pfam" id="PF01844">
    <property type="entry name" value="HNH"/>
    <property type="match status" value="1"/>
</dbReference>
<dbReference type="GO" id="GO:0004519">
    <property type="term" value="F:endonuclease activity"/>
    <property type="evidence" value="ECO:0007669"/>
    <property type="project" value="UniProtKB-KW"/>
</dbReference>
<keyword evidence="2" id="KW-0378">Hydrolase</keyword>
<gene>
    <name evidence="2" type="ORF">DWV06_16875</name>
</gene>
<dbReference type="OrthoDB" id="9811997at2"/>
<organism evidence="2 3">
    <name type="scientific">Anaerosacchariphilus polymeriproducens</name>
    <dbReference type="NCBI Taxonomy" id="1812858"/>
    <lineage>
        <taxon>Bacteria</taxon>
        <taxon>Bacillati</taxon>
        <taxon>Bacillota</taxon>
        <taxon>Clostridia</taxon>
        <taxon>Lachnospirales</taxon>
        <taxon>Lachnospiraceae</taxon>
        <taxon>Anaerosacchariphilus</taxon>
    </lineage>
</organism>
<evidence type="ECO:0000313" key="3">
    <source>
        <dbReference type="Proteomes" id="UP000255036"/>
    </source>
</evidence>
<feature type="domain" description="HNH" evidence="1">
    <location>
        <begin position="39"/>
        <end position="95"/>
    </location>
</feature>
<keyword evidence="2" id="KW-0540">Nuclease</keyword>
<dbReference type="Gene3D" id="1.10.30.50">
    <property type="match status" value="1"/>
</dbReference>
<dbReference type="GO" id="GO:0003676">
    <property type="term" value="F:nucleic acid binding"/>
    <property type="evidence" value="ECO:0007669"/>
    <property type="project" value="InterPro"/>
</dbReference>
<dbReference type="RefSeq" id="WP_115483379.1">
    <property type="nucleotide sequence ID" value="NZ_QRCT01000050.1"/>
</dbReference>
<dbReference type="EMBL" id="QRCT01000050">
    <property type="protein sequence ID" value="RDU22198.1"/>
    <property type="molecule type" value="Genomic_DNA"/>
</dbReference>
<proteinExistence type="predicted"/>
<reference evidence="2 3" key="1">
    <citation type="submission" date="2018-07" db="EMBL/GenBank/DDBJ databases">
        <title>Anaerosacharophilus polymeroproducens gen. nov. sp. nov., an anaerobic bacterium isolated from salt field.</title>
        <authorList>
            <person name="Kim W."/>
            <person name="Yang S.-H."/>
            <person name="Oh J."/>
            <person name="Lee J.-H."/>
            <person name="Kwon K.K."/>
        </authorList>
    </citation>
    <scope>NUCLEOTIDE SEQUENCE [LARGE SCALE GENOMIC DNA]</scope>
    <source>
        <strain evidence="2 3">MCWD5</strain>
    </source>
</reference>
<evidence type="ECO:0000313" key="2">
    <source>
        <dbReference type="EMBL" id="RDU22198.1"/>
    </source>
</evidence>
<dbReference type="InterPro" id="IPR002711">
    <property type="entry name" value="HNH"/>
</dbReference>
<evidence type="ECO:0000259" key="1">
    <source>
        <dbReference type="Pfam" id="PF01844"/>
    </source>
</evidence>
<accession>A0A371ARK1</accession>
<keyword evidence="3" id="KW-1185">Reference proteome</keyword>
<dbReference type="AlphaFoldDB" id="A0A371ARK1"/>
<dbReference type="Proteomes" id="UP000255036">
    <property type="component" value="Unassembled WGS sequence"/>
</dbReference>
<sequence length="110" mass="13529">MTTQEIIELIKIDKLYQFYKSKEWMSLKNEVLKEHHNECVWCKQQGIIKKAVTVHHVQFVKKHPYLALSRYYTYKGKTYENLLPLCHDCHDKAHGRFQYKKKEQWNEEKW</sequence>
<comment type="caution">
    <text evidence="2">The sequence shown here is derived from an EMBL/GenBank/DDBJ whole genome shotgun (WGS) entry which is preliminary data.</text>
</comment>
<name>A0A371ARK1_9FIRM</name>
<dbReference type="GO" id="GO:0008270">
    <property type="term" value="F:zinc ion binding"/>
    <property type="evidence" value="ECO:0007669"/>
    <property type="project" value="InterPro"/>
</dbReference>